<feature type="compositionally biased region" description="Low complexity" evidence="1">
    <location>
        <begin position="10"/>
        <end position="21"/>
    </location>
</feature>
<evidence type="ECO:0000313" key="2">
    <source>
        <dbReference type="EMBL" id="KAJ3040326.1"/>
    </source>
</evidence>
<evidence type="ECO:0000256" key="1">
    <source>
        <dbReference type="SAM" id="MobiDB-lite"/>
    </source>
</evidence>
<comment type="caution">
    <text evidence="2">The sequence shown here is derived from an EMBL/GenBank/DDBJ whole genome shotgun (WGS) entry which is preliminary data.</text>
</comment>
<dbReference type="GO" id="GO:0009982">
    <property type="term" value="F:pseudouridine synthase activity"/>
    <property type="evidence" value="ECO:0007669"/>
    <property type="project" value="InterPro"/>
</dbReference>
<feature type="region of interest" description="Disordered" evidence="1">
    <location>
        <begin position="1"/>
        <end position="40"/>
    </location>
</feature>
<dbReference type="GO" id="GO:0003723">
    <property type="term" value="F:RNA binding"/>
    <property type="evidence" value="ECO:0007669"/>
    <property type="project" value="InterPro"/>
</dbReference>
<organism evidence="2 3">
    <name type="scientific">Rhizophlyctis rosea</name>
    <dbReference type="NCBI Taxonomy" id="64517"/>
    <lineage>
        <taxon>Eukaryota</taxon>
        <taxon>Fungi</taxon>
        <taxon>Fungi incertae sedis</taxon>
        <taxon>Chytridiomycota</taxon>
        <taxon>Chytridiomycota incertae sedis</taxon>
        <taxon>Chytridiomycetes</taxon>
        <taxon>Rhizophlyctidales</taxon>
        <taxon>Rhizophlyctidaceae</taxon>
        <taxon>Rhizophlyctis</taxon>
    </lineage>
</organism>
<sequence>MGGLPSCGVSSQLPSYRPSSSFPSTDSGFPKPGTPYTGRTHQIRVHLQYLGHPIANDPLYCSSLFPNNGVGLLPASSTASILESLQQTQYPTQSHEPPSASDEDWTKVWR</sequence>
<reference evidence="2" key="1">
    <citation type="submission" date="2020-05" db="EMBL/GenBank/DDBJ databases">
        <title>Phylogenomic resolution of chytrid fungi.</title>
        <authorList>
            <person name="Stajich J.E."/>
            <person name="Amses K."/>
            <person name="Simmons R."/>
            <person name="Seto K."/>
            <person name="Myers J."/>
            <person name="Bonds A."/>
            <person name="Quandt C.A."/>
            <person name="Barry K."/>
            <person name="Liu P."/>
            <person name="Grigoriev I."/>
            <person name="Longcore J.E."/>
            <person name="James T.Y."/>
        </authorList>
    </citation>
    <scope>NUCLEOTIDE SEQUENCE</scope>
    <source>
        <strain evidence="2">JEL0318</strain>
    </source>
</reference>
<feature type="non-terminal residue" evidence="2">
    <location>
        <position position="110"/>
    </location>
</feature>
<dbReference type="InterPro" id="IPR050188">
    <property type="entry name" value="RluA_PseudoU_synthase"/>
</dbReference>
<dbReference type="AlphaFoldDB" id="A0AAD5S4M6"/>
<dbReference type="PANTHER" id="PTHR21600:SF40">
    <property type="entry name" value="PSEUDOURIDYLATE SYNTHASE RPUSD2"/>
    <property type="match status" value="1"/>
</dbReference>
<proteinExistence type="predicted"/>
<name>A0AAD5S4M6_9FUNG</name>
<gene>
    <name evidence="2" type="primary">RPUSD2</name>
    <name evidence="2" type="ORF">HK097_002588</name>
</gene>
<accession>A0AAD5S4M6</accession>
<dbReference type="GO" id="GO:0000455">
    <property type="term" value="P:enzyme-directed rRNA pseudouridine synthesis"/>
    <property type="evidence" value="ECO:0007669"/>
    <property type="project" value="TreeGrafter"/>
</dbReference>
<dbReference type="Proteomes" id="UP001212841">
    <property type="component" value="Unassembled WGS sequence"/>
</dbReference>
<feature type="compositionally biased region" description="Polar residues" evidence="1">
    <location>
        <begin position="87"/>
        <end position="96"/>
    </location>
</feature>
<feature type="region of interest" description="Disordered" evidence="1">
    <location>
        <begin position="87"/>
        <end position="110"/>
    </location>
</feature>
<protein>
    <submittedName>
        <fullName evidence="2">RNA pseudouridylate synthase domain containing protein 2</fullName>
    </submittedName>
</protein>
<dbReference type="PANTHER" id="PTHR21600">
    <property type="entry name" value="MITOCHONDRIAL RNA PSEUDOURIDINE SYNTHASE"/>
    <property type="match status" value="1"/>
</dbReference>
<dbReference type="EMBL" id="JADGJD010001567">
    <property type="protein sequence ID" value="KAJ3040326.1"/>
    <property type="molecule type" value="Genomic_DNA"/>
</dbReference>
<dbReference type="InterPro" id="IPR020103">
    <property type="entry name" value="PsdUridine_synth_cat_dom_sf"/>
</dbReference>
<evidence type="ECO:0000313" key="3">
    <source>
        <dbReference type="Proteomes" id="UP001212841"/>
    </source>
</evidence>
<dbReference type="SUPFAM" id="SSF55120">
    <property type="entry name" value="Pseudouridine synthase"/>
    <property type="match status" value="1"/>
</dbReference>
<dbReference type="Gene3D" id="3.30.2350.10">
    <property type="entry name" value="Pseudouridine synthase"/>
    <property type="match status" value="1"/>
</dbReference>
<keyword evidence="3" id="KW-1185">Reference proteome</keyword>